<dbReference type="AlphaFoldDB" id="A0A699Q6M7"/>
<feature type="non-terminal residue" evidence="1">
    <location>
        <position position="1"/>
    </location>
</feature>
<dbReference type="EMBL" id="BKCJ011003056">
    <property type="protein sequence ID" value="GFC64607.1"/>
    <property type="molecule type" value="Genomic_DNA"/>
</dbReference>
<name>A0A699Q6M7_TANCI</name>
<gene>
    <name evidence="1" type="ORF">Tci_836577</name>
</gene>
<sequence>ILNGDSPPLTRIVNGVVQIITPTTAKQMLAKKNKLKARETLLMALLDKHKLKFNIHKDAKSLMEAIEKRFGCQSNSHQLDNEDLKQIDLDDLEEIDLNW</sequence>
<protein>
    <submittedName>
        <fullName evidence="1">Uncharacterized protein</fullName>
    </submittedName>
</protein>
<proteinExistence type="predicted"/>
<comment type="caution">
    <text evidence="1">The sequence shown here is derived from an EMBL/GenBank/DDBJ whole genome shotgun (WGS) entry which is preliminary data.</text>
</comment>
<organism evidence="1">
    <name type="scientific">Tanacetum cinerariifolium</name>
    <name type="common">Dalmatian daisy</name>
    <name type="synonym">Chrysanthemum cinerariifolium</name>
    <dbReference type="NCBI Taxonomy" id="118510"/>
    <lineage>
        <taxon>Eukaryota</taxon>
        <taxon>Viridiplantae</taxon>
        <taxon>Streptophyta</taxon>
        <taxon>Embryophyta</taxon>
        <taxon>Tracheophyta</taxon>
        <taxon>Spermatophyta</taxon>
        <taxon>Magnoliopsida</taxon>
        <taxon>eudicotyledons</taxon>
        <taxon>Gunneridae</taxon>
        <taxon>Pentapetalae</taxon>
        <taxon>asterids</taxon>
        <taxon>campanulids</taxon>
        <taxon>Asterales</taxon>
        <taxon>Asteraceae</taxon>
        <taxon>Asteroideae</taxon>
        <taxon>Anthemideae</taxon>
        <taxon>Anthemidinae</taxon>
        <taxon>Tanacetum</taxon>
    </lineage>
</organism>
<reference evidence="1" key="1">
    <citation type="journal article" date="2019" name="Sci. Rep.">
        <title>Draft genome of Tanacetum cinerariifolium, the natural source of mosquito coil.</title>
        <authorList>
            <person name="Yamashiro T."/>
            <person name="Shiraishi A."/>
            <person name="Satake H."/>
            <person name="Nakayama K."/>
        </authorList>
    </citation>
    <scope>NUCLEOTIDE SEQUENCE</scope>
</reference>
<evidence type="ECO:0000313" key="1">
    <source>
        <dbReference type="EMBL" id="GFC64607.1"/>
    </source>
</evidence>
<accession>A0A699Q6M7</accession>